<comment type="caution">
    <text evidence="1">The sequence shown here is derived from an EMBL/GenBank/DDBJ whole genome shotgun (WGS) entry which is preliminary data.</text>
</comment>
<dbReference type="AlphaFoldDB" id="A0AAD7KG01"/>
<evidence type="ECO:0000313" key="2">
    <source>
        <dbReference type="Proteomes" id="UP001215280"/>
    </source>
</evidence>
<protein>
    <submittedName>
        <fullName evidence="1">Uncharacterized protein</fullName>
    </submittedName>
</protein>
<gene>
    <name evidence="1" type="ORF">DFH07DRAFT_726197</name>
</gene>
<reference evidence="1" key="1">
    <citation type="submission" date="2023-03" db="EMBL/GenBank/DDBJ databases">
        <title>Massive genome expansion in bonnet fungi (Mycena s.s.) driven by repeated elements and novel gene families across ecological guilds.</title>
        <authorList>
            <consortium name="Lawrence Berkeley National Laboratory"/>
            <person name="Harder C.B."/>
            <person name="Miyauchi S."/>
            <person name="Viragh M."/>
            <person name="Kuo A."/>
            <person name="Thoen E."/>
            <person name="Andreopoulos B."/>
            <person name="Lu D."/>
            <person name="Skrede I."/>
            <person name="Drula E."/>
            <person name="Henrissat B."/>
            <person name="Morin E."/>
            <person name="Kohler A."/>
            <person name="Barry K."/>
            <person name="LaButti K."/>
            <person name="Morin E."/>
            <person name="Salamov A."/>
            <person name="Lipzen A."/>
            <person name="Mereny Z."/>
            <person name="Hegedus B."/>
            <person name="Baldrian P."/>
            <person name="Stursova M."/>
            <person name="Weitz H."/>
            <person name="Taylor A."/>
            <person name="Grigoriev I.V."/>
            <person name="Nagy L.G."/>
            <person name="Martin F."/>
            <person name="Kauserud H."/>
        </authorList>
    </citation>
    <scope>NUCLEOTIDE SEQUENCE</scope>
    <source>
        <strain evidence="1">CBHHK188m</strain>
    </source>
</reference>
<evidence type="ECO:0000313" key="1">
    <source>
        <dbReference type="EMBL" id="KAJ7784855.1"/>
    </source>
</evidence>
<proteinExistence type="predicted"/>
<organism evidence="1 2">
    <name type="scientific">Mycena maculata</name>
    <dbReference type="NCBI Taxonomy" id="230809"/>
    <lineage>
        <taxon>Eukaryota</taxon>
        <taxon>Fungi</taxon>
        <taxon>Dikarya</taxon>
        <taxon>Basidiomycota</taxon>
        <taxon>Agaricomycotina</taxon>
        <taxon>Agaricomycetes</taxon>
        <taxon>Agaricomycetidae</taxon>
        <taxon>Agaricales</taxon>
        <taxon>Marasmiineae</taxon>
        <taxon>Mycenaceae</taxon>
        <taxon>Mycena</taxon>
    </lineage>
</organism>
<dbReference type="Proteomes" id="UP001215280">
    <property type="component" value="Unassembled WGS sequence"/>
</dbReference>
<name>A0AAD7KG01_9AGAR</name>
<keyword evidence="2" id="KW-1185">Reference proteome</keyword>
<accession>A0AAD7KG01</accession>
<sequence>LPCDCDDEYWRPSDPGEQPADKPSTTMFFLCFFNLYRILHFSTRSLVRPPILPSTS</sequence>
<feature type="non-terminal residue" evidence="1">
    <location>
        <position position="1"/>
    </location>
</feature>
<dbReference type="EMBL" id="JARJLG010000001">
    <property type="protein sequence ID" value="KAJ7784855.1"/>
    <property type="molecule type" value="Genomic_DNA"/>
</dbReference>